<protein>
    <submittedName>
        <fullName evidence="2">Uncharacterized protein</fullName>
    </submittedName>
</protein>
<name>A0A6V7TC52_PLAVN</name>
<feature type="transmembrane region" description="Helical" evidence="1">
    <location>
        <begin position="150"/>
        <end position="170"/>
    </location>
</feature>
<dbReference type="VEuPathDB" id="PlasmoDB:PVBDA_0501040"/>
<feature type="transmembrane region" description="Helical" evidence="1">
    <location>
        <begin position="337"/>
        <end position="356"/>
    </location>
</feature>
<feature type="transmembrane region" description="Helical" evidence="1">
    <location>
        <begin position="190"/>
        <end position="214"/>
    </location>
</feature>
<feature type="transmembrane region" description="Helical" evidence="1">
    <location>
        <begin position="574"/>
        <end position="597"/>
    </location>
</feature>
<evidence type="ECO:0000256" key="1">
    <source>
        <dbReference type="SAM" id="Phobius"/>
    </source>
</evidence>
<dbReference type="Proteomes" id="UP000515697">
    <property type="component" value="Chromosome PVSEL_13"/>
</dbReference>
<gene>
    <name evidence="2" type="ORF">PVSEL_1304850</name>
</gene>
<dbReference type="AlphaFoldDB" id="A0A6V7TC52"/>
<evidence type="ECO:0000313" key="2">
    <source>
        <dbReference type="EMBL" id="CAD2111970.1"/>
    </source>
</evidence>
<dbReference type="VEuPathDB" id="PlasmoDB:PVSEL_1304850"/>
<feature type="transmembrane region" description="Helical" evidence="1">
    <location>
        <begin position="263"/>
        <end position="281"/>
    </location>
</feature>
<reference evidence="2 3" key="1">
    <citation type="submission" date="2020-08" db="EMBL/GenBank/DDBJ databases">
        <authorList>
            <person name="Ramaprasad A."/>
        </authorList>
    </citation>
    <scope>NUCLEOTIDE SEQUENCE [LARGE SCALE GENOMIC DNA]</scope>
</reference>
<dbReference type="VEuPathDB" id="PlasmoDB:PVPCR_1304950"/>
<keyword evidence="1" id="KW-0472">Membrane</keyword>
<keyword evidence="1" id="KW-0812">Transmembrane</keyword>
<dbReference type="EMBL" id="LR865434">
    <property type="protein sequence ID" value="CAD2111970.1"/>
    <property type="molecule type" value="Genomic_DNA"/>
</dbReference>
<accession>A0A6V7TC52</accession>
<proteinExistence type="predicted"/>
<feature type="transmembrane region" description="Helical" evidence="1">
    <location>
        <begin position="603"/>
        <end position="623"/>
    </location>
</feature>
<evidence type="ECO:0000313" key="3">
    <source>
        <dbReference type="Proteomes" id="UP000515697"/>
    </source>
</evidence>
<dbReference type="VEuPathDB" id="PlasmoDB:PVLDE_0501000"/>
<dbReference type="VEuPathDB" id="PlasmoDB:PVVCY_0501010"/>
<feature type="transmembrane region" description="Helical" evidence="1">
    <location>
        <begin position="28"/>
        <end position="52"/>
    </location>
</feature>
<organism evidence="2 3">
    <name type="scientific">Plasmodium vinckei</name>
    <dbReference type="NCBI Taxonomy" id="5860"/>
    <lineage>
        <taxon>Eukaryota</taxon>
        <taxon>Sar</taxon>
        <taxon>Alveolata</taxon>
        <taxon>Apicomplexa</taxon>
        <taxon>Aconoidasida</taxon>
        <taxon>Haemosporida</taxon>
        <taxon>Plasmodiidae</taxon>
        <taxon>Plasmodium</taxon>
        <taxon>Plasmodium (Vinckeia)</taxon>
    </lineage>
</organism>
<keyword evidence="1" id="KW-1133">Transmembrane helix</keyword>
<sequence length="998" mass="120244">MKEYDEILELEEIQNTILNKNKKYDYEFLINIFLIFFHLLLYINIIGIYYTYNNETFKTCFNNSVSHIIQNSYFNIKEIETIDKNLGAIKDICNYKKIDYLKNVDDNLIFSLNLYNNHSNTYIDYIISFNRIFKSEIFKEERYLAISHKYLWTEWILYILFNAVTIFRIYKTWDIKKLDIYRTKKNLKNVAYIVIVVLFNLNILYEQIIGSIYYESMQAKIFEGLIYIYNIFIILNIFNEISKIHKTFNIPIEIIQNSIKHNLSILIFLLGFFTLKIFNYFSKEQPINIPFLKTLKKYVFLFSEKKKIIPYEIDHNFNNIENVEIERDREKVKSLKIVNLSLFFIFFILFIFNIILGRNYYPHVTEHFSGLLGEPFASESKQGISFDTLTSQEEYYNFLNSVILNNIMKNKKSIENKKLYELESNITNSDIFLYENYFPVFPYDIYIKFGGTQKDDVTLESSLFFYNSGTAKAGLNQYKHLFDDSEENSKNYETHSILYNFENDLLVLIKTSLNTHYNGQREQKKEIIVHYNNYIEKIKNKNISTIYSMEELAKFRSAIQDLINKSFYTHYRNIFSYFIIIISILKICFLFFTYYFFSFLKYKYYFLFTTLPIFSLVFFASILGPNGITHMSRNFLEWIMKFYHIKMISSFSVYDILNDTLFYFFSFYMTSIYIYMFLKKSENIIKLKFQKKNEYSLHVDNLIIEDHDMQIYFKAIIYKIDKIFEKLRIIKEDNYISQTINQYIQFHNYACQKNEFLKRQNYIPYYDDSNIQTNNNKIVDTNLEEKQITDKKMSGDKILNISTTPQNETPNHDVNTLSISETNEKRKSTKEDFEKYEQVKIVEQIENMSLFFTKVLSKKYDFNFLSGDIEKCKTRNGQVLRKKEKKKKILENMIINLLNDLEYIENIKTMYTYIVFLKIKKHILINSIQNFNSNKIELKEQYENKFIYQKHLVNLKKILNNEMQTLKENICIQRDLKGSLVQIIEDECFYKKDTHEEK</sequence>
<feature type="transmembrane region" description="Helical" evidence="1">
    <location>
        <begin position="226"/>
        <end position="242"/>
    </location>
</feature>